<comment type="caution">
    <text evidence="2">The sequence shown here is derived from an EMBL/GenBank/DDBJ whole genome shotgun (WGS) entry which is preliminary data.</text>
</comment>
<dbReference type="EMBL" id="BPLR01011813">
    <property type="protein sequence ID" value="GIY49266.1"/>
    <property type="molecule type" value="Genomic_DNA"/>
</dbReference>
<dbReference type="Gene3D" id="3.30.450.40">
    <property type="match status" value="1"/>
</dbReference>
<organism evidence="2 3">
    <name type="scientific">Caerostris extrusa</name>
    <name type="common">Bark spider</name>
    <name type="synonym">Caerostris bankana</name>
    <dbReference type="NCBI Taxonomy" id="172846"/>
    <lineage>
        <taxon>Eukaryota</taxon>
        <taxon>Metazoa</taxon>
        <taxon>Ecdysozoa</taxon>
        <taxon>Arthropoda</taxon>
        <taxon>Chelicerata</taxon>
        <taxon>Arachnida</taxon>
        <taxon>Araneae</taxon>
        <taxon>Araneomorphae</taxon>
        <taxon>Entelegynae</taxon>
        <taxon>Araneoidea</taxon>
        <taxon>Araneidae</taxon>
        <taxon>Caerostris</taxon>
    </lineage>
</organism>
<sequence>MYENSFLPPVDVYPTSAICCHSYGSFNVFQTFSRFFDLDINDEVENLESSNTAYEGRFPIHVGITGYVATSGETLNIPDVRRDDRFDQSVDEDSSFRHHSILCMPIRNASNKIVGVSQLINKLSGTPFTKSDEHIFEIFALFCGLGIQHTQLHERTAKAIAKSKVTLEVLSYHGTAPLEEVRELLRENPIPST</sequence>
<feature type="domain" description="GAF" evidence="1">
    <location>
        <begin position="20"/>
        <end position="157"/>
    </location>
</feature>
<protein>
    <submittedName>
        <fullName evidence="2">Dual 3',5'-cyclic-AMP and -GMP phosphodiesterase 11</fullName>
    </submittedName>
</protein>
<accession>A0AAV4TUS8</accession>
<dbReference type="Pfam" id="PF01590">
    <property type="entry name" value="GAF"/>
    <property type="match status" value="1"/>
</dbReference>
<dbReference type="SMART" id="SM00065">
    <property type="entry name" value="GAF"/>
    <property type="match status" value="1"/>
</dbReference>
<evidence type="ECO:0000259" key="1">
    <source>
        <dbReference type="SMART" id="SM00065"/>
    </source>
</evidence>
<reference evidence="2 3" key="1">
    <citation type="submission" date="2021-06" db="EMBL/GenBank/DDBJ databases">
        <title>Caerostris extrusa draft genome.</title>
        <authorList>
            <person name="Kono N."/>
            <person name="Arakawa K."/>
        </authorList>
    </citation>
    <scope>NUCLEOTIDE SEQUENCE [LARGE SCALE GENOMIC DNA]</scope>
</reference>
<proteinExistence type="predicted"/>
<keyword evidence="3" id="KW-1185">Reference proteome</keyword>
<evidence type="ECO:0000313" key="3">
    <source>
        <dbReference type="Proteomes" id="UP001054945"/>
    </source>
</evidence>
<dbReference type="Proteomes" id="UP001054945">
    <property type="component" value="Unassembled WGS sequence"/>
</dbReference>
<dbReference type="InterPro" id="IPR029016">
    <property type="entry name" value="GAF-like_dom_sf"/>
</dbReference>
<name>A0AAV4TUS8_CAEEX</name>
<dbReference type="SUPFAM" id="SSF55781">
    <property type="entry name" value="GAF domain-like"/>
    <property type="match status" value="1"/>
</dbReference>
<dbReference type="AlphaFoldDB" id="A0AAV4TUS8"/>
<gene>
    <name evidence="2" type="primary">Pde11</name>
    <name evidence="2" type="ORF">CEXT_634021</name>
</gene>
<evidence type="ECO:0000313" key="2">
    <source>
        <dbReference type="EMBL" id="GIY49266.1"/>
    </source>
</evidence>
<dbReference type="InterPro" id="IPR003018">
    <property type="entry name" value="GAF"/>
</dbReference>